<keyword evidence="2" id="KW-0223">Dioxygenase</keyword>
<dbReference type="EMBL" id="JAJJHW010000972">
    <property type="protein sequence ID" value="KAH8380863.1"/>
    <property type="molecule type" value="Genomic_DNA"/>
</dbReference>
<keyword evidence="1 5" id="KW-0479">Metal-binding</keyword>
<name>A0AAD4PPX1_9MUSC</name>
<dbReference type="GO" id="GO:0008198">
    <property type="term" value="F:ferrous iron binding"/>
    <property type="evidence" value="ECO:0007669"/>
    <property type="project" value="TreeGrafter"/>
</dbReference>
<dbReference type="AlphaFoldDB" id="A0AAD4PPX1"/>
<keyword evidence="4 5" id="KW-0408">Iron</keyword>
<dbReference type="Pfam" id="PF13532">
    <property type="entry name" value="2OG-FeII_Oxy_2"/>
    <property type="match status" value="1"/>
</dbReference>
<dbReference type="PANTHER" id="PTHR16557">
    <property type="entry name" value="ALKYLATED DNA REPAIR PROTEIN ALKB-RELATED"/>
    <property type="match status" value="1"/>
</dbReference>
<evidence type="ECO:0000256" key="1">
    <source>
        <dbReference type="ARBA" id="ARBA00022723"/>
    </source>
</evidence>
<proteinExistence type="predicted"/>
<evidence type="ECO:0000256" key="4">
    <source>
        <dbReference type="ARBA" id="ARBA00023004"/>
    </source>
</evidence>
<comment type="cofactor">
    <cofactor evidence="5">
        <name>Fe(2+)</name>
        <dbReference type="ChEBI" id="CHEBI:29033"/>
    </cofactor>
    <text evidence="5">Binds 1 Fe(2+) ion per subunit.</text>
</comment>
<sequence>MFKRTFQHYKRKSSPPDLQDVIDVDLYETNKLSHSWHNLVKPLHLSELNQNEGRLRQSVGLQPENMWRCYRLLNHPGLLLIRNPFTSSGQRYWIARSLQDYSRPPNISNLDRTKFSPAALSNWWRELQDCTDAVLSNHLKIAMRWTTLGYHHNWDTKVYDEAMQSTFPGDLSSLCQLFCQALGYSNFTPQAAIVNYYPLGTCLSGHTDHSELNHNAPLFSYSFGQSAIFLIGGTSLNELPTALYLRSGDVLVMSGPSRLCYHAVPRVMKTDQQPWNAAEPKHETVRITDNIEPIDTKMNKSLDSPLRDNIINEIFWHPFNHFISGSRININVRQVLPPGMHQIPS</sequence>
<evidence type="ECO:0000256" key="5">
    <source>
        <dbReference type="PIRSR" id="PIRSR604574-2"/>
    </source>
</evidence>
<dbReference type="SUPFAM" id="SSF51197">
    <property type="entry name" value="Clavaminate synthase-like"/>
    <property type="match status" value="1"/>
</dbReference>
<dbReference type="InterPro" id="IPR004574">
    <property type="entry name" value="Alkb"/>
</dbReference>
<feature type="binding site" evidence="5">
    <location>
        <position position="262"/>
    </location>
    <ligand>
        <name>Fe cation</name>
        <dbReference type="ChEBI" id="CHEBI:24875"/>
        <note>catalytic</note>
    </ligand>
</feature>
<dbReference type="GO" id="GO:0035515">
    <property type="term" value="F:oxidative RNA demethylase activity"/>
    <property type="evidence" value="ECO:0007669"/>
    <property type="project" value="TreeGrafter"/>
</dbReference>
<dbReference type="PROSITE" id="PS51471">
    <property type="entry name" value="FE2OG_OXY"/>
    <property type="match status" value="1"/>
</dbReference>
<accession>A0AAD4PPX1</accession>
<dbReference type="GO" id="GO:0005634">
    <property type="term" value="C:nucleus"/>
    <property type="evidence" value="ECO:0007669"/>
    <property type="project" value="TreeGrafter"/>
</dbReference>
<dbReference type="GO" id="GO:0035513">
    <property type="term" value="P:oxidative RNA demethylation"/>
    <property type="evidence" value="ECO:0007669"/>
    <property type="project" value="TreeGrafter"/>
</dbReference>
<dbReference type="GO" id="GO:0005737">
    <property type="term" value="C:cytoplasm"/>
    <property type="evidence" value="ECO:0007669"/>
    <property type="project" value="TreeGrafter"/>
</dbReference>
<organism evidence="7 8">
    <name type="scientific">Drosophila rubida</name>
    <dbReference type="NCBI Taxonomy" id="30044"/>
    <lineage>
        <taxon>Eukaryota</taxon>
        <taxon>Metazoa</taxon>
        <taxon>Ecdysozoa</taxon>
        <taxon>Arthropoda</taxon>
        <taxon>Hexapoda</taxon>
        <taxon>Insecta</taxon>
        <taxon>Pterygota</taxon>
        <taxon>Neoptera</taxon>
        <taxon>Endopterygota</taxon>
        <taxon>Diptera</taxon>
        <taxon>Brachycera</taxon>
        <taxon>Muscomorpha</taxon>
        <taxon>Ephydroidea</taxon>
        <taxon>Drosophilidae</taxon>
        <taxon>Drosophila</taxon>
    </lineage>
</organism>
<dbReference type="GO" id="GO:0035516">
    <property type="term" value="F:broad specificity oxidative DNA demethylase activity"/>
    <property type="evidence" value="ECO:0007669"/>
    <property type="project" value="TreeGrafter"/>
</dbReference>
<reference evidence="7" key="1">
    <citation type="journal article" date="2021" name="Mol. Ecol. Resour.">
        <title>Phylogenomic analyses of the genus Drosophila reveals genomic signals of climate adaptation.</title>
        <authorList>
            <person name="Li F."/>
            <person name="Rane R.V."/>
            <person name="Luria V."/>
            <person name="Xiong Z."/>
            <person name="Chen J."/>
            <person name="Li Z."/>
            <person name="Catullo R.A."/>
            <person name="Griffin P.C."/>
            <person name="Schiffer M."/>
            <person name="Pearce S."/>
            <person name="Lee S.F."/>
            <person name="McElroy K."/>
            <person name="Stocker A."/>
            <person name="Shirriffs J."/>
            <person name="Cockerell F."/>
            <person name="Coppin C."/>
            <person name="Sgro C.M."/>
            <person name="Karger A."/>
            <person name="Cain J.W."/>
            <person name="Weber J.A."/>
            <person name="Santpere G."/>
            <person name="Kirschner M.W."/>
            <person name="Hoffmann A.A."/>
            <person name="Oakeshott J.G."/>
            <person name="Zhang G."/>
        </authorList>
    </citation>
    <scope>NUCLEOTIDE SEQUENCE</scope>
    <source>
        <strain evidence="7">BGI-SZ-2011g</strain>
    </source>
</reference>
<evidence type="ECO:0000256" key="3">
    <source>
        <dbReference type="ARBA" id="ARBA00023002"/>
    </source>
</evidence>
<protein>
    <recommendedName>
        <fullName evidence="6">Fe2OG dioxygenase domain-containing protein</fullName>
    </recommendedName>
</protein>
<feature type="domain" description="Fe2OG dioxygenase" evidence="6">
    <location>
        <begin position="188"/>
        <end position="336"/>
    </location>
</feature>
<dbReference type="InterPro" id="IPR037151">
    <property type="entry name" value="AlkB-like_sf"/>
</dbReference>
<comment type="caution">
    <text evidence="7">The sequence shown here is derived from an EMBL/GenBank/DDBJ whole genome shotgun (WGS) entry which is preliminary data.</text>
</comment>
<dbReference type="Proteomes" id="UP001200034">
    <property type="component" value="Unassembled WGS sequence"/>
</dbReference>
<dbReference type="Gene3D" id="2.60.120.590">
    <property type="entry name" value="Alpha-ketoglutarate-dependent dioxygenase AlkB-like"/>
    <property type="match status" value="1"/>
</dbReference>
<dbReference type="InterPro" id="IPR027450">
    <property type="entry name" value="AlkB-like"/>
</dbReference>
<keyword evidence="8" id="KW-1185">Reference proteome</keyword>
<feature type="binding site" evidence="5">
    <location>
        <position position="206"/>
    </location>
    <ligand>
        <name>Fe cation</name>
        <dbReference type="ChEBI" id="CHEBI:24875"/>
        <note>catalytic</note>
    </ligand>
</feature>
<feature type="binding site" evidence="5">
    <location>
        <position position="208"/>
    </location>
    <ligand>
        <name>Fe cation</name>
        <dbReference type="ChEBI" id="CHEBI:24875"/>
        <note>catalytic</note>
    </ligand>
</feature>
<dbReference type="InterPro" id="IPR005123">
    <property type="entry name" value="Oxoglu/Fe-dep_dioxygenase_dom"/>
</dbReference>
<evidence type="ECO:0000259" key="6">
    <source>
        <dbReference type="PROSITE" id="PS51471"/>
    </source>
</evidence>
<evidence type="ECO:0000256" key="2">
    <source>
        <dbReference type="ARBA" id="ARBA00022964"/>
    </source>
</evidence>
<evidence type="ECO:0000313" key="8">
    <source>
        <dbReference type="Proteomes" id="UP001200034"/>
    </source>
</evidence>
<keyword evidence="3" id="KW-0560">Oxidoreductase</keyword>
<gene>
    <name evidence="7" type="ORF">KR093_005166</name>
</gene>
<evidence type="ECO:0000313" key="7">
    <source>
        <dbReference type="EMBL" id="KAH8380863.1"/>
    </source>
</evidence>
<dbReference type="PANTHER" id="PTHR16557:SF2">
    <property type="entry name" value="NUCLEIC ACID DIOXYGENASE ALKBH1"/>
    <property type="match status" value="1"/>
</dbReference>